<dbReference type="Proteomes" id="UP000271974">
    <property type="component" value="Unassembled WGS sequence"/>
</dbReference>
<evidence type="ECO:0000256" key="5">
    <source>
        <dbReference type="SAM" id="SignalP"/>
    </source>
</evidence>
<evidence type="ECO:0000313" key="8">
    <source>
        <dbReference type="Proteomes" id="UP000271974"/>
    </source>
</evidence>
<dbReference type="EMBL" id="RQTK01002185">
    <property type="protein sequence ID" value="RUS68627.1"/>
    <property type="molecule type" value="Genomic_DNA"/>
</dbReference>
<feature type="coiled-coil region" evidence="4">
    <location>
        <begin position="62"/>
        <end position="128"/>
    </location>
</feature>
<evidence type="ECO:0000259" key="6">
    <source>
        <dbReference type="PROSITE" id="PS51659"/>
    </source>
</evidence>
<comment type="caution">
    <text evidence="7">The sequence shown here is derived from an EMBL/GenBank/DDBJ whole genome shotgun (WGS) entry which is preliminary data.</text>
</comment>
<name>A0A433SIB1_ELYCH</name>
<evidence type="ECO:0000256" key="2">
    <source>
        <dbReference type="ARBA" id="ARBA00022679"/>
    </source>
</evidence>
<comment type="similarity">
    <text evidence="3">Belongs to the glycosyltransferase 23 family.</text>
</comment>
<dbReference type="InterPro" id="IPR027350">
    <property type="entry name" value="GT23_dom"/>
</dbReference>
<reference evidence="7 8" key="1">
    <citation type="submission" date="2019-01" db="EMBL/GenBank/DDBJ databases">
        <title>A draft genome assembly of the solar-powered sea slug Elysia chlorotica.</title>
        <authorList>
            <person name="Cai H."/>
            <person name="Li Q."/>
            <person name="Fang X."/>
            <person name="Li J."/>
            <person name="Curtis N.E."/>
            <person name="Altenburger A."/>
            <person name="Shibata T."/>
            <person name="Feng M."/>
            <person name="Maeda T."/>
            <person name="Schwartz J.A."/>
            <person name="Shigenobu S."/>
            <person name="Lundholm N."/>
            <person name="Nishiyama T."/>
            <person name="Yang H."/>
            <person name="Hasebe M."/>
            <person name="Li S."/>
            <person name="Pierce S.K."/>
            <person name="Wang J."/>
        </authorList>
    </citation>
    <scope>NUCLEOTIDE SEQUENCE [LARGE SCALE GENOMIC DNA]</scope>
    <source>
        <strain evidence="7">EC2010</strain>
        <tissue evidence="7">Whole organism of an adult</tissue>
    </source>
</reference>
<dbReference type="STRING" id="188477.A0A433SIB1"/>
<keyword evidence="2 3" id="KW-0808">Transferase</keyword>
<dbReference type="InterPro" id="IPR045573">
    <property type="entry name" value="Fut8_N_cat"/>
</dbReference>
<feature type="domain" description="GT23" evidence="6">
    <location>
        <begin position="229"/>
        <end position="385"/>
    </location>
</feature>
<organism evidence="7 8">
    <name type="scientific">Elysia chlorotica</name>
    <name type="common">Eastern emerald elysia</name>
    <name type="synonym">Sea slug</name>
    <dbReference type="NCBI Taxonomy" id="188477"/>
    <lineage>
        <taxon>Eukaryota</taxon>
        <taxon>Metazoa</taxon>
        <taxon>Spiralia</taxon>
        <taxon>Lophotrochozoa</taxon>
        <taxon>Mollusca</taxon>
        <taxon>Gastropoda</taxon>
        <taxon>Heterobranchia</taxon>
        <taxon>Euthyneura</taxon>
        <taxon>Panpulmonata</taxon>
        <taxon>Sacoglossa</taxon>
        <taxon>Placobranchoidea</taxon>
        <taxon>Plakobranchidae</taxon>
        <taxon>Elysia</taxon>
    </lineage>
</organism>
<feature type="signal peptide" evidence="5">
    <location>
        <begin position="1"/>
        <end position="24"/>
    </location>
</feature>
<comment type="caution">
    <text evidence="3">Lacks conserved residue(s) required for the propagation of feature annotation.</text>
</comment>
<protein>
    <recommendedName>
        <fullName evidence="6">GT23 domain-containing protein</fullName>
    </recommendedName>
</protein>
<dbReference type="Pfam" id="PF19745">
    <property type="entry name" value="FUT8_N_cat"/>
    <property type="match status" value="1"/>
</dbReference>
<keyword evidence="8" id="KW-1185">Reference proteome</keyword>
<evidence type="ECO:0000256" key="1">
    <source>
        <dbReference type="ARBA" id="ARBA00022676"/>
    </source>
</evidence>
<dbReference type="PANTHER" id="PTHR13132">
    <property type="entry name" value="ALPHA- 1,6 -FUCOSYLTRANSFERASE"/>
    <property type="match status" value="1"/>
</dbReference>
<dbReference type="GO" id="GO:0006487">
    <property type="term" value="P:protein N-linked glycosylation"/>
    <property type="evidence" value="ECO:0007669"/>
    <property type="project" value="TreeGrafter"/>
</dbReference>
<dbReference type="Gene3D" id="1.10.287.1060">
    <property type="entry name" value="ESAT-6-like"/>
    <property type="match status" value="1"/>
</dbReference>
<evidence type="ECO:0000313" key="7">
    <source>
        <dbReference type="EMBL" id="RUS68627.1"/>
    </source>
</evidence>
<accession>A0A433SIB1</accession>
<evidence type="ECO:0000256" key="4">
    <source>
        <dbReference type="SAM" id="Coils"/>
    </source>
</evidence>
<keyword evidence="5" id="KW-0732">Signal</keyword>
<feature type="chain" id="PRO_5019295010" description="GT23 domain-containing protein" evidence="5">
    <location>
        <begin position="25"/>
        <end position="385"/>
    </location>
</feature>
<dbReference type="GO" id="GO:0046921">
    <property type="term" value="F:alpha-(1-&gt;6)-fucosyltransferase activity"/>
    <property type="evidence" value="ECO:0007669"/>
    <property type="project" value="TreeGrafter"/>
</dbReference>
<dbReference type="PROSITE" id="PS51659">
    <property type="entry name" value="GT23"/>
    <property type="match status" value="1"/>
</dbReference>
<dbReference type="PANTHER" id="PTHR13132:SF29">
    <property type="entry name" value="ALPHA-(1,6)-FUCOSYLTRANSFERASE"/>
    <property type="match status" value="1"/>
</dbReference>
<keyword evidence="1 3" id="KW-0328">Glycosyltransferase</keyword>
<proteinExistence type="inferred from homology"/>
<gene>
    <name evidence="7" type="ORF">EGW08_023611</name>
</gene>
<keyword evidence="4" id="KW-0175">Coiled coil</keyword>
<sequence>MKQWKVVVAMLVLWVCVLLYITSTMPMPSSSAASGDSSSSLFFVAHPNHKGEEALKLAEIAAEKAANSLSQTLDEMQLLQTQNAELRKLLDQYSAKQAIHEPAKEAALKDLKSRLETANQHLSQLTDESLEGPSLVEEQARRKVERTARELWFFLSSQLTQLMSDNPMSENVAQLKSNLEGYRRTMLDDLDNLRRANGAEQWREQKSKELGDLVQKRFTNIQNPSDCSSAKKIVCNLHKGCGFGCQLHHVAYCLITAYALRRTLILESRGWRYAPKGWETVFEPLSHTCTERGNAVKTHWGSAHRDLEKHEVIEMPIVDSLHPRPEFMPLAVPEDLGSQLEIFHGNPAVWWIGQVVRYLMRLRPEIEKDVQDAGKRMGFRNVIVG</sequence>
<dbReference type="OrthoDB" id="6435034at2759"/>
<evidence type="ECO:0000256" key="3">
    <source>
        <dbReference type="PROSITE-ProRule" id="PRU00992"/>
    </source>
</evidence>
<dbReference type="AlphaFoldDB" id="A0A433SIB1"/>